<sequence length="85" mass="9284">MAIYGGEALADERLPSRRAKTPLFFPPPATLEVLEPNAFCNPQSSNDLHVTGHTVGQAKRANRLNGEQHTAECWNKTRGTIDDPG</sequence>
<dbReference type="AlphaFoldDB" id="A0A139I1T7"/>
<feature type="region of interest" description="Disordered" evidence="1">
    <location>
        <begin position="1"/>
        <end position="21"/>
    </location>
</feature>
<keyword evidence="3" id="KW-1185">Reference proteome</keyword>
<protein>
    <submittedName>
        <fullName evidence="2">Uncharacterized protein</fullName>
    </submittedName>
</protein>
<dbReference type="EMBL" id="LFZO01000424">
    <property type="protein sequence ID" value="KXT08603.1"/>
    <property type="molecule type" value="Genomic_DNA"/>
</dbReference>
<evidence type="ECO:0000313" key="2">
    <source>
        <dbReference type="EMBL" id="KXT08603.1"/>
    </source>
</evidence>
<feature type="region of interest" description="Disordered" evidence="1">
    <location>
        <begin position="63"/>
        <end position="85"/>
    </location>
</feature>
<gene>
    <name evidence="2" type="ORF">AC579_6109</name>
</gene>
<comment type="caution">
    <text evidence="2">The sequence shown here is derived from an EMBL/GenBank/DDBJ whole genome shotgun (WGS) entry which is preliminary data.</text>
</comment>
<name>A0A139I1T7_9PEZI</name>
<proteinExistence type="predicted"/>
<accession>A0A139I1T7</accession>
<organism evidence="2 3">
    <name type="scientific">Pseudocercospora musae</name>
    <dbReference type="NCBI Taxonomy" id="113226"/>
    <lineage>
        <taxon>Eukaryota</taxon>
        <taxon>Fungi</taxon>
        <taxon>Dikarya</taxon>
        <taxon>Ascomycota</taxon>
        <taxon>Pezizomycotina</taxon>
        <taxon>Dothideomycetes</taxon>
        <taxon>Dothideomycetidae</taxon>
        <taxon>Mycosphaerellales</taxon>
        <taxon>Mycosphaerellaceae</taxon>
        <taxon>Pseudocercospora</taxon>
    </lineage>
</organism>
<dbReference type="Proteomes" id="UP000073492">
    <property type="component" value="Unassembled WGS sequence"/>
</dbReference>
<reference evidence="2 3" key="1">
    <citation type="submission" date="2015-07" db="EMBL/GenBank/DDBJ databases">
        <title>Comparative genomics of the Sigatoka disease complex on banana suggests a link between parallel evolutionary changes in Pseudocercospora fijiensis and Pseudocercospora eumusae and increased virulence on the banana host.</title>
        <authorList>
            <person name="Chang T.-C."/>
            <person name="Salvucci A."/>
            <person name="Crous P.W."/>
            <person name="Stergiopoulos I."/>
        </authorList>
    </citation>
    <scope>NUCLEOTIDE SEQUENCE [LARGE SCALE GENOMIC DNA]</scope>
    <source>
        <strain evidence="2 3">CBS 116634</strain>
    </source>
</reference>
<evidence type="ECO:0000256" key="1">
    <source>
        <dbReference type="SAM" id="MobiDB-lite"/>
    </source>
</evidence>
<evidence type="ECO:0000313" key="3">
    <source>
        <dbReference type="Proteomes" id="UP000073492"/>
    </source>
</evidence>